<dbReference type="EMBL" id="BTTX01000004">
    <property type="protein sequence ID" value="GMU07746.1"/>
    <property type="molecule type" value="Genomic_DNA"/>
</dbReference>
<evidence type="ECO:0000313" key="3">
    <source>
        <dbReference type="Proteomes" id="UP001342631"/>
    </source>
</evidence>
<proteinExistence type="predicted"/>
<feature type="compositionally biased region" description="Low complexity" evidence="1">
    <location>
        <begin position="145"/>
        <end position="157"/>
    </location>
</feature>
<protein>
    <submittedName>
        <fullName evidence="2">Uncharacterized protein</fullName>
    </submittedName>
</protein>
<evidence type="ECO:0000256" key="1">
    <source>
        <dbReference type="SAM" id="MobiDB-lite"/>
    </source>
</evidence>
<feature type="region of interest" description="Disordered" evidence="1">
    <location>
        <begin position="1"/>
        <end position="115"/>
    </location>
</feature>
<keyword evidence="3" id="KW-1185">Reference proteome</keyword>
<dbReference type="RefSeq" id="WP_338278647.1">
    <property type="nucleotide sequence ID" value="NZ_BTTX01000004.1"/>
</dbReference>
<sequence>MKIHRPLSSPPRPEQPTRSPNIHCASGQSILGGGWGSSTKAQGYRDPPDLQGRPGGSLDDRFHHGRAGRDGEMRPCASGASVKGGGGGHSGNVSCSFVPPDGAASGESKTKPSPFEKLAEKLRDLFKQLFGDAPVVHSPGRLATGDSSRSSGSTHSGIAQGRTGVDEEPQAVADTTWSAR</sequence>
<name>A0ABQ6QVA6_9BACT</name>
<organism evidence="2 3">
    <name type="scientific">Corallococcus caeni</name>
    <dbReference type="NCBI Taxonomy" id="3082388"/>
    <lineage>
        <taxon>Bacteria</taxon>
        <taxon>Pseudomonadati</taxon>
        <taxon>Myxococcota</taxon>
        <taxon>Myxococcia</taxon>
        <taxon>Myxococcales</taxon>
        <taxon>Cystobacterineae</taxon>
        <taxon>Myxococcaceae</taxon>
        <taxon>Corallococcus</taxon>
    </lineage>
</organism>
<feature type="region of interest" description="Disordered" evidence="1">
    <location>
        <begin position="133"/>
        <end position="180"/>
    </location>
</feature>
<comment type="caution">
    <text evidence="2">The sequence shown here is derived from an EMBL/GenBank/DDBJ whole genome shotgun (WGS) entry which is preliminary data.</text>
</comment>
<gene>
    <name evidence="2" type="ORF">ASNO1_39990</name>
</gene>
<reference evidence="2 3" key="1">
    <citation type="journal article" date="2024" name="Arch. Microbiol.">
        <title>Corallococcus caeni sp. nov., a novel myxobacterium isolated from activated sludge.</title>
        <authorList>
            <person name="Tomita S."/>
            <person name="Nakai R."/>
            <person name="Kuroda K."/>
            <person name="Kurashita H."/>
            <person name="Hatamoto M."/>
            <person name="Yamaguchi T."/>
            <person name="Narihiro T."/>
        </authorList>
    </citation>
    <scope>NUCLEOTIDE SEQUENCE [LARGE SCALE GENOMIC DNA]</scope>
    <source>
        <strain evidence="2 3">NO1</strain>
    </source>
</reference>
<dbReference type="Proteomes" id="UP001342631">
    <property type="component" value="Unassembled WGS sequence"/>
</dbReference>
<accession>A0ABQ6QVA6</accession>
<feature type="compositionally biased region" description="Basic and acidic residues" evidence="1">
    <location>
        <begin position="58"/>
        <end position="73"/>
    </location>
</feature>
<evidence type="ECO:0000313" key="2">
    <source>
        <dbReference type="EMBL" id="GMU07746.1"/>
    </source>
</evidence>